<dbReference type="RefSeq" id="WP_122059988.1">
    <property type="nucleotide sequence ID" value="NZ_RFAQ01000074.1"/>
</dbReference>
<dbReference type="EMBL" id="RFAQ01000074">
    <property type="protein sequence ID" value="RMC95193.1"/>
    <property type="molecule type" value="Genomic_DNA"/>
</dbReference>
<gene>
    <name evidence="1" type="ORF">D9O40_16780</name>
</gene>
<dbReference type="AlphaFoldDB" id="A0A3M0S9P8"/>
<accession>A0A3M0S9P8</accession>
<sequence>MEDKYIYTKSINAITYVLYKTMEELDFYVDPIDKQIYFKIPATQENSKYYYEYKDAVHNNSVLKLDLILFNQIMHEIKFQTKQFRNNLK</sequence>
<protein>
    <submittedName>
        <fullName evidence="1">Uncharacterized protein</fullName>
    </submittedName>
</protein>
<evidence type="ECO:0000313" key="1">
    <source>
        <dbReference type="EMBL" id="RMC95193.1"/>
    </source>
</evidence>
<dbReference type="Proteomes" id="UP000277999">
    <property type="component" value="Unassembled WGS sequence"/>
</dbReference>
<reference evidence="1 2" key="1">
    <citation type="submission" date="2018-10" db="EMBL/GenBank/DDBJ databases">
        <title>Genome-centric metagenomics revealed C2 chemical producing, CO utilizing Clostridium with novel acetogenic gene cluster.</title>
        <authorList>
            <person name="Kang H."/>
            <person name="Park B."/>
            <person name="Choi I.G."/>
            <person name="Chang I.S."/>
        </authorList>
    </citation>
    <scope>NUCLEOTIDE SEQUENCE [LARGE SCALE GENOMIC DNA]</scope>
    <source>
        <strain evidence="1 2">H21-9</strain>
    </source>
</reference>
<organism evidence="1 2">
    <name type="scientific">Clostridium autoethanogenum</name>
    <dbReference type="NCBI Taxonomy" id="84023"/>
    <lineage>
        <taxon>Bacteria</taxon>
        <taxon>Bacillati</taxon>
        <taxon>Bacillota</taxon>
        <taxon>Clostridia</taxon>
        <taxon>Eubacteriales</taxon>
        <taxon>Clostridiaceae</taxon>
        <taxon>Clostridium</taxon>
    </lineage>
</organism>
<evidence type="ECO:0000313" key="2">
    <source>
        <dbReference type="Proteomes" id="UP000277999"/>
    </source>
</evidence>
<name>A0A3M0S9P8_9CLOT</name>
<comment type="caution">
    <text evidence="1">The sequence shown here is derived from an EMBL/GenBank/DDBJ whole genome shotgun (WGS) entry which is preliminary data.</text>
</comment>
<proteinExistence type="predicted"/>